<dbReference type="InterPro" id="IPR023696">
    <property type="entry name" value="Ureohydrolase_dom_sf"/>
</dbReference>
<dbReference type="RefSeq" id="WP_286218500.1">
    <property type="nucleotide sequence ID" value="NZ_AP027729.1"/>
</dbReference>
<dbReference type="CDD" id="cd09994">
    <property type="entry name" value="HDAC_AcuC_like"/>
    <property type="match status" value="1"/>
</dbReference>
<dbReference type="Proteomes" id="UP001321475">
    <property type="component" value="Chromosome"/>
</dbReference>
<dbReference type="InterPro" id="IPR000286">
    <property type="entry name" value="HDACs"/>
</dbReference>
<evidence type="ECO:0000256" key="4">
    <source>
        <dbReference type="ARBA" id="ARBA00022627"/>
    </source>
</evidence>
<dbReference type="PANTHER" id="PTHR10625:SF10">
    <property type="entry name" value="HISTONE DEACETYLASE HDAC1"/>
    <property type="match status" value="1"/>
</dbReference>
<dbReference type="InterPro" id="IPR003085">
    <property type="entry name" value="AcuC"/>
</dbReference>
<evidence type="ECO:0000313" key="6">
    <source>
        <dbReference type="EMBL" id="BDZ41311.1"/>
    </source>
</evidence>
<evidence type="ECO:0000256" key="2">
    <source>
        <dbReference type="ARBA" id="ARBA00005947"/>
    </source>
</evidence>
<evidence type="ECO:0000256" key="1">
    <source>
        <dbReference type="ARBA" id="ARBA00005101"/>
    </source>
</evidence>
<reference evidence="7" key="1">
    <citation type="journal article" date="2019" name="Int. J. Syst. Evol. Microbiol.">
        <title>The Global Catalogue of Microorganisms (GCM) 10K type strain sequencing project: providing services to taxonomists for standard genome sequencing and annotation.</title>
        <authorList>
            <consortium name="The Broad Institute Genomics Platform"/>
            <consortium name="The Broad Institute Genome Sequencing Center for Infectious Disease"/>
            <person name="Wu L."/>
            <person name="Ma J."/>
        </authorList>
    </citation>
    <scope>NUCLEOTIDE SEQUENCE [LARGE SCALE GENOMIC DNA]</scope>
    <source>
        <strain evidence="7">NBRC 108565</strain>
    </source>
</reference>
<keyword evidence="4" id="KW-0006">Acetoin catabolism</keyword>
<keyword evidence="7" id="KW-1185">Reference proteome</keyword>
<dbReference type="EMBL" id="AP027729">
    <property type="protein sequence ID" value="BDZ41311.1"/>
    <property type="molecule type" value="Genomic_DNA"/>
</dbReference>
<protein>
    <recommendedName>
        <fullName evidence="3">Acetoin utilization protein AcuC</fullName>
    </recommendedName>
</protein>
<accession>A0ABM8G0A8</accession>
<dbReference type="InterPro" id="IPR037138">
    <property type="entry name" value="His_deacetylse_dom_sf"/>
</dbReference>
<dbReference type="SUPFAM" id="SSF52768">
    <property type="entry name" value="Arginase/deacetylase"/>
    <property type="match status" value="1"/>
</dbReference>
<dbReference type="PRINTS" id="PR01270">
    <property type="entry name" value="HDASUPER"/>
</dbReference>
<comment type="pathway">
    <text evidence="1">Ketone degradation; acetoin degradation.</text>
</comment>
<sequence length="404" mass="42931">MPESPEPPVSSLPPGSPDQLRVMWTPDFLGYDFGLGHPMTPTRLDLTVRLVRELGILDAPGLRVVAPVTASDDSLRRVHDADYVAAVHDVAAGGPSREDLGLGTQDDPVFPGMDVAAARIFGASTDAASAVWSGAAVHACNFAGGMHHAMPSAAAGFCVYNDAAGAVRQLLDEGAERVAYVDLDAHHGDGVEAIFWDDPRVLTYSVHQNPLTLFPGTGFPTDTGGAPGTVVNVCLPPRTEGAGWLRAIDATLPEALRSFDPQVIVSQHGCDSHRADPLSDLRTTLPALRTANRWVHELAHELCEGRWVSLGGGGYAVCRVVPFAWMHLLAEAAHVPVSDGTVVPEGWRAYVDEISGERTADVVDAIEVPFARWSAGYDPGSDLDRSIQATRNAVFPGLGLDPQH</sequence>
<gene>
    <name evidence="6" type="ORF">GCM10025865_06100</name>
</gene>
<evidence type="ECO:0000313" key="7">
    <source>
        <dbReference type="Proteomes" id="UP001321475"/>
    </source>
</evidence>
<dbReference type="Gene3D" id="3.40.800.20">
    <property type="entry name" value="Histone deacetylase domain"/>
    <property type="match status" value="1"/>
</dbReference>
<evidence type="ECO:0000259" key="5">
    <source>
        <dbReference type="Pfam" id="PF00850"/>
    </source>
</evidence>
<proteinExistence type="inferred from homology"/>
<dbReference type="InterPro" id="IPR023801">
    <property type="entry name" value="His_deacetylse_dom"/>
</dbReference>
<name>A0ABM8G0A8_9CELL</name>
<comment type="similarity">
    <text evidence="2">Belongs to the histone deacetylase family.</text>
</comment>
<evidence type="ECO:0000256" key="3">
    <source>
        <dbReference type="ARBA" id="ARBA00020218"/>
    </source>
</evidence>
<organism evidence="6 7">
    <name type="scientific">Paraoerskovia sediminicola</name>
    <dbReference type="NCBI Taxonomy" id="1138587"/>
    <lineage>
        <taxon>Bacteria</taxon>
        <taxon>Bacillati</taxon>
        <taxon>Actinomycetota</taxon>
        <taxon>Actinomycetes</taxon>
        <taxon>Micrococcales</taxon>
        <taxon>Cellulomonadaceae</taxon>
        <taxon>Paraoerskovia</taxon>
    </lineage>
</organism>
<dbReference type="PANTHER" id="PTHR10625">
    <property type="entry name" value="HISTONE DEACETYLASE HDAC1-RELATED"/>
    <property type="match status" value="1"/>
</dbReference>
<dbReference type="Pfam" id="PF00850">
    <property type="entry name" value="Hist_deacetyl"/>
    <property type="match status" value="1"/>
</dbReference>
<feature type="domain" description="Histone deacetylase" evidence="5">
    <location>
        <begin position="37"/>
        <end position="328"/>
    </location>
</feature>